<dbReference type="PRINTS" id="PR00019">
    <property type="entry name" value="LEURICHRPT"/>
</dbReference>
<keyword evidence="5" id="KW-1185">Reference proteome</keyword>
<dbReference type="AlphaFoldDB" id="A0AAD5LPV1"/>
<keyword evidence="1" id="KW-0433">Leucine-rich repeat</keyword>
<accession>A0AAD5LPV1</accession>
<evidence type="ECO:0000313" key="5">
    <source>
        <dbReference type="Proteomes" id="UP001209570"/>
    </source>
</evidence>
<dbReference type="InterPro" id="IPR025875">
    <property type="entry name" value="Leu-rich_rpt_4"/>
</dbReference>
<dbReference type="SUPFAM" id="SSF52058">
    <property type="entry name" value="L domain-like"/>
    <property type="match status" value="1"/>
</dbReference>
<dbReference type="Pfam" id="PF13855">
    <property type="entry name" value="LRR_8"/>
    <property type="match status" value="1"/>
</dbReference>
<dbReference type="PANTHER" id="PTHR15454">
    <property type="entry name" value="NISCHARIN RELATED"/>
    <property type="match status" value="1"/>
</dbReference>
<evidence type="ECO:0000256" key="2">
    <source>
        <dbReference type="ARBA" id="ARBA00022737"/>
    </source>
</evidence>
<feature type="compositionally biased region" description="Basic and acidic residues" evidence="3">
    <location>
        <begin position="7"/>
        <end position="16"/>
    </location>
</feature>
<dbReference type="InterPro" id="IPR003591">
    <property type="entry name" value="Leu-rich_rpt_typical-subtyp"/>
</dbReference>
<reference evidence="4" key="1">
    <citation type="submission" date="2021-12" db="EMBL/GenBank/DDBJ databases">
        <title>Prjna785345.</title>
        <authorList>
            <person name="Rujirawat T."/>
            <person name="Krajaejun T."/>
        </authorList>
    </citation>
    <scope>NUCLEOTIDE SEQUENCE</scope>
    <source>
        <strain evidence="4">Pi057C3</strain>
    </source>
</reference>
<proteinExistence type="predicted"/>
<evidence type="ECO:0000313" key="4">
    <source>
        <dbReference type="EMBL" id="KAJ0406265.1"/>
    </source>
</evidence>
<feature type="region of interest" description="Disordered" evidence="3">
    <location>
        <begin position="1"/>
        <end position="25"/>
    </location>
</feature>
<sequence length="385" mass="42469">MPAGQGEHQRDEHDAGDSALAETPRPLTRELVQARLSSLGKNPYTLAHVFTTATLTDLELTDLTAISAFPHLQHVLCASNRLHSLAPLGELPLLLSVDASHNELRAALDIDVPQCTPERAWVGGGQWLGSLLRRADLSFNRIVTLRADLATAHPFLQELRLAHNELKEIRGIAGLRFLRVLDLSHNRLTTTRGLLSAGNGQGLEALEELVLRRNQLSDIDAVASLPRLTTLDVAYNRLTTLDVLEHATRLQRLDASCNALASVNALNALIPLPLLQSVVLRGCPLVASEASTVFYRARVLRRLQQLVELDDDVVSAKEKIKALMMHGSDVQSRQRTLHRHLPSQQFVNHLPPLEFEDDAELETFYRERFGASSHGDELSLHGAVA</sequence>
<gene>
    <name evidence="4" type="ORF">P43SY_007053</name>
</gene>
<keyword evidence="2" id="KW-0677">Repeat</keyword>
<dbReference type="EMBL" id="JAKCXM010000034">
    <property type="protein sequence ID" value="KAJ0406265.1"/>
    <property type="molecule type" value="Genomic_DNA"/>
</dbReference>
<protein>
    <submittedName>
        <fullName evidence="4">Uncharacterized protein</fullName>
    </submittedName>
</protein>
<evidence type="ECO:0000256" key="3">
    <source>
        <dbReference type="SAM" id="MobiDB-lite"/>
    </source>
</evidence>
<dbReference type="GO" id="GO:0005737">
    <property type="term" value="C:cytoplasm"/>
    <property type="evidence" value="ECO:0007669"/>
    <property type="project" value="TreeGrafter"/>
</dbReference>
<dbReference type="SMART" id="SM00369">
    <property type="entry name" value="LRR_TYP"/>
    <property type="match status" value="4"/>
</dbReference>
<dbReference type="InterPro" id="IPR001611">
    <property type="entry name" value="Leu-rich_rpt"/>
</dbReference>
<dbReference type="Proteomes" id="UP001209570">
    <property type="component" value="Unassembled WGS sequence"/>
</dbReference>
<dbReference type="InterPro" id="IPR032675">
    <property type="entry name" value="LRR_dom_sf"/>
</dbReference>
<dbReference type="PROSITE" id="PS51450">
    <property type="entry name" value="LRR"/>
    <property type="match status" value="4"/>
</dbReference>
<dbReference type="Gene3D" id="3.80.10.10">
    <property type="entry name" value="Ribonuclease Inhibitor"/>
    <property type="match status" value="2"/>
</dbReference>
<organism evidence="4 5">
    <name type="scientific">Pythium insidiosum</name>
    <name type="common">Pythiosis disease agent</name>
    <dbReference type="NCBI Taxonomy" id="114742"/>
    <lineage>
        <taxon>Eukaryota</taxon>
        <taxon>Sar</taxon>
        <taxon>Stramenopiles</taxon>
        <taxon>Oomycota</taxon>
        <taxon>Peronosporomycetes</taxon>
        <taxon>Pythiales</taxon>
        <taxon>Pythiaceae</taxon>
        <taxon>Pythium</taxon>
    </lineage>
</organism>
<evidence type="ECO:0000256" key="1">
    <source>
        <dbReference type="ARBA" id="ARBA00022614"/>
    </source>
</evidence>
<comment type="caution">
    <text evidence="4">The sequence shown here is derived from an EMBL/GenBank/DDBJ whole genome shotgun (WGS) entry which is preliminary data.</text>
</comment>
<dbReference type="Pfam" id="PF12799">
    <property type="entry name" value="LRR_4"/>
    <property type="match status" value="1"/>
</dbReference>
<name>A0AAD5LPV1_PYTIN</name>